<dbReference type="Pfam" id="PF00593">
    <property type="entry name" value="TonB_dep_Rec_b-barrel"/>
    <property type="match status" value="1"/>
</dbReference>
<dbReference type="PROSITE" id="PS52016">
    <property type="entry name" value="TONB_DEPENDENT_REC_3"/>
    <property type="match status" value="1"/>
</dbReference>
<dbReference type="Gene3D" id="2.170.130.10">
    <property type="entry name" value="TonB-dependent receptor, plug domain"/>
    <property type="match status" value="1"/>
</dbReference>
<dbReference type="SUPFAM" id="SSF56935">
    <property type="entry name" value="Porins"/>
    <property type="match status" value="1"/>
</dbReference>
<dbReference type="RefSeq" id="WP_127122186.1">
    <property type="nucleotide sequence ID" value="NZ_BHXQ01000003.1"/>
</dbReference>
<dbReference type="InterPro" id="IPR039426">
    <property type="entry name" value="TonB-dep_rcpt-like"/>
</dbReference>
<dbReference type="InterPro" id="IPR008969">
    <property type="entry name" value="CarboxyPept-like_regulatory"/>
</dbReference>
<evidence type="ECO:0000256" key="4">
    <source>
        <dbReference type="ARBA" id="ARBA00022692"/>
    </source>
</evidence>
<evidence type="ECO:0000256" key="10">
    <source>
        <dbReference type="SAM" id="SignalP"/>
    </source>
</evidence>
<keyword evidence="2 8" id="KW-0813">Transport</keyword>
<comment type="subcellular location">
    <subcellularLocation>
        <location evidence="1 8">Cell outer membrane</location>
        <topology evidence="1 8">Multi-pass membrane protein</topology>
    </subcellularLocation>
</comment>
<feature type="domain" description="TonB-dependent receptor-like beta-barrel" evidence="11">
    <location>
        <begin position="330"/>
        <end position="785"/>
    </location>
</feature>
<feature type="chain" id="PRO_5019189264" evidence="10">
    <location>
        <begin position="20"/>
        <end position="815"/>
    </location>
</feature>
<keyword evidence="5 9" id="KW-0798">TonB box</keyword>
<proteinExistence type="inferred from homology"/>
<comment type="similarity">
    <text evidence="8 9">Belongs to the TonB-dependent receptor family.</text>
</comment>
<dbReference type="InterPro" id="IPR012910">
    <property type="entry name" value="Plug_dom"/>
</dbReference>
<keyword evidence="14" id="KW-1185">Reference proteome</keyword>
<evidence type="ECO:0000313" key="13">
    <source>
        <dbReference type="EMBL" id="GCC51526.1"/>
    </source>
</evidence>
<keyword evidence="3 8" id="KW-1134">Transmembrane beta strand</keyword>
<feature type="domain" description="TonB-dependent receptor plug" evidence="12">
    <location>
        <begin position="123"/>
        <end position="232"/>
    </location>
</feature>
<gene>
    <name evidence="13" type="ORF">SanaruYs_17510</name>
</gene>
<accession>A0A401U9F0</accession>
<keyword evidence="10" id="KW-0732">Signal</keyword>
<comment type="caution">
    <text evidence="13">The sequence shown here is derived from an EMBL/GenBank/DDBJ whole genome shotgun (WGS) entry which is preliminary data.</text>
</comment>
<dbReference type="OrthoDB" id="9758472at2"/>
<keyword evidence="4 8" id="KW-0812">Transmembrane</keyword>
<evidence type="ECO:0000256" key="9">
    <source>
        <dbReference type="RuleBase" id="RU003357"/>
    </source>
</evidence>
<evidence type="ECO:0000256" key="5">
    <source>
        <dbReference type="ARBA" id="ARBA00023077"/>
    </source>
</evidence>
<keyword evidence="6 8" id="KW-0472">Membrane</keyword>
<reference evidence="13 14" key="1">
    <citation type="submission" date="2018-11" db="EMBL/GenBank/DDBJ databases">
        <title>Chryseotalea sanarue gen. nov., sp., nov., a member of the family Cytophagaceae, isolated from a brackish lake in Hamamatsu Japan.</title>
        <authorList>
            <person name="Maejima Y."/>
            <person name="Iino T."/>
            <person name="Muraguchi Y."/>
            <person name="Fukuda K."/>
            <person name="Ohkuma M."/>
            <person name="Moriuchi R."/>
            <person name="Dohra H."/>
            <person name="Kimbara K."/>
            <person name="Shintani M."/>
        </authorList>
    </citation>
    <scope>NUCLEOTIDE SEQUENCE [LARGE SCALE GENOMIC DNA]</scope>
    <source>
        <strain evidence="13 14">Ys</strain>
    </source>
</reference>
<evidence type="ECO:0000256" key="3">
    <source>
        <dbReference type="ARBA" id="ARBA00022452"/>
    </source>
</evidence>
<evidence type="ECO:0000256" key="2">
    <source>
        <dbReference type="ARBA" id="ARBA00022448"/>
    </source>
</evidence>
<evidence type="ECO:0000256" key="7">
    <source>
        <dbReference type="ARBA" id="ARBA00023237"/>
    </source>
</evidence>
<evidence type="ECO:0000256" key="6">
    <source>
        <dbReference type="ARBA" id="ARBA00023136"/>
    </source>
</evidence>
<dbReference type="InterPro" id="IPR036942">
    <property type="entry name" value="Beta-barrel_TonB_sf"/>
</dbReference>
<keyword evidence="7 8" id="KW-0998">Cell outer membrane</keyword>
<feature type="signal peptide" evidence="10">
    <location>
        <begin position="1"/>
        <end position="19"/>
    </location>
</feature>
<dbReference type="GO" id="GO:0033214">
    <property type="term" value="P:siderophore-iron import into cell"/>
    <property type="evidence" value="ECO:0007669"/>
    <property type="project" value="TreeGrafter"/>
</dbReference>
<dbReference type="InterPro" id="IPR000531">
    <property type="entry name" value="Beta-barrel_TonB"/>
</dbReference>
<dbReference type="GO" id="GO:0009279">
    <property type="term" value="C:cell outer membrane"/>
    <property type="evidence" value="ECO:0007669"/>
    <property type="project" value="UniProtKB-SubCell"/>
</dbReference>
<evidence type="ECO:0000259" key="11">
    <source>
        <dbReference type="Pfam" id="PF00593"/>
    </source>
</evidence>
<dbReference type="PANTHER" id="PTHR30442:SF0">
    <property type="entry name" value="FE(3+) DICITRATE TRANSPORT PROTEIN FECA"/>
    <property type="match status" value="1"/>
</dbReference>
<dbReference type="Proteomes" id="UP000288227">
    <property type="component" value="Unassembled WGS sequence"/>
</dbReference>
<dbReference type="Pfam" id="PF13715">
    <property type="entry name" value="CarbopepD_reg_2"/>
    <property type="match status" value="1"/>
</dbReference>
<dbReference type="Pfam" id="PF07715">
    <property type="entry name" value="Plug"/>
    <property type="match status" value="1"/>
</dbReference>
<dbReference type="SUPFAM" id="SSF49464">
    <property type="entry name" value="Carboxypeptidase regulatory domain-like"/>
    <property type="match status" value="1"/>
</dbReference>
<protein>
    <submittedName>
        <fullName evidence="13">TonB-dependent receptor</fullName>
    </submittedName>
</protein>
<name>A0A401U9F0_9BACT</name>
<evidence type="ECO:0000256" key="8">
    <source>
        <dbReference type="PROSITE-ProRule" id="PRU01360"/>
    </source>
</evidence>
<keyword evidence="13" id="KW-0675">Receptor</keyword>
<dbReference type="PANTHER" id="PTHR30442">
    <property type="entry name" value="IRON III DICITRATE TRANSPORT PROTEIN FECA"/>
    <property type="match status" value="1"/>
</dbReference>
<dbReference type="EMBL" id="BHXQ01000003">
    <property type="protein sequence ID" value="GCC51526.1"/>
    <property type="molecule type" value="Genomic_DNA"/>
</dbReference>
<dbReference type="AlphaFoldDB" id="A0A401U9F0"/>
<dbReference type="Gene3D" id="2.40.170.20">
    <property type="entry name" value="TonB-dependent receptor, beta-barrel domain"/>
    <property type="match status" value="1"/>
</dbReference>
<dbReference type="Gene3D" id="2.60.40.1120">
    <property type="entry name" value="Carboxypeptidase-like, regulatory domain"/>
    <property type="match status" value="1"/>
</dbReference>
<organism evidence="13 14">
    <name type="scientific">Chryseotalea sanaruensis</name>
    <dbReference type="NCBI Taxonomy" id="2482724"/>
    <lineage>
        <taxon>Bacteria</taxon>
        <taxon>Pseudomonadati</taxon>
        <taxon>Bacteroidota</taxon>
        <taxon>Cytophagia</taxon>
        <taxon>Cytophagales</taxon>
        <taxon>Chryseotaleaceae</taxon>
        <taxon>Chryseotalea</taxon>
    </lineage>
</organism>
<dbReference type="InterPro" id="IPR037066">
    <property type="entry name" value="Plug_dom_sf"/>
</dbReference>
<evidence type="ECO:0000259" key="12">
    <source>
        <dbReference type="Pfam" id="PF07715"/>
    </source>
</evidence>
<evidence type="ECO:0000313" key="14">
    <source>
        <dbReference type="Proteomes" id="UP000288227"/>
    </source>
</evidence>
<sequence length="815" mass="88892">MKALLLSICLIISSLSSFSQEYYAIEGVVTDQQGQPLQGIDVYVEGINKGTATNRNGCFKLMSLSPRAYRLKVSGIGYVAHEEVISLPEQSQLLTITLKESLYELPEIVISRETLTGGSQFLSDVPGAAHYLSAKQLDKFAYSDINRILRNIPGINIQEEEGFGLRPNIGMRGSGVERSSKITLMEDGILAAPAPYTAPAAYYFPTVGRMQGVEVRKGSSQIKYGPYTTGGAINFLSTAIPQQLFAKVNIMGGNYGRRVAHAAIGQSFEHGGFVFETYQNSATGFKELDNGGPTGFVAQDYLAKVRINTSADARVYQALTFKIAQATGDADETYLGLTESDFAVNPFRRYAASQVDNIKTNHKQYMLKYNIIPSDHIDVSISAYRNEFSRNWYKLERIRFDASPFRPVSDVLEDPNTFANEFSILTGATSPSPNALLVRNNNRVYLSQGVQSLAGFNFTSGEMEHDIELGLRYHFDEEDRYQADDNYAMNNGVLQLSSKGAPGSESNRITNAKAFAAYLQYNFQWGKLHALPGLRYEKIDLQREDFGKTDPLRTGAALVKSANATDVWIPGIGFEYALGTFAKAFAGVHRGFAPPGIAESAEPEKSINYELGARINRAGLNLQSVLFFNDYQNLLGSDLAAAGGGGTGDQFNAGEAIIYGAEFELNYLAAFPNKNGFTFPLVLAYTFTNGEFGSSFAATNEDWGSVSSGDQLPYLSNHQLTANAGVDHRLFNVNISTKYVGAMRATPGTGNIAANDLIDANFVIDVSGSYKISKAVSAFVSVTNLTDQVYIVARRPAGVRPAMPRTFLLGIKANL</sequence>
<evidence type="ECO:0000256" key="1">
    <source>
        <dbReference type="ARBA" id="ARBA00004571"/>
    </source>
</evidence>